<gene>
    <name evidence="3" type="ORF">KYI77_10725</name>
    <name evidence="2" type="ORF">M0K77_000909</name>
    <name evidence="1" type="ORF">M0K77_RS04545</name>
</gene>
<reference evidence="3" key="1">
    <citation type="submission" date="2021-07" db="EMBL/GenBank/DDBJ databases">
        <authorList>
            <person name="Stanton E."/>
        </authorList>
    </citation>
    <scope>NUCLEOTIDE SEQUENCE</scope>
    <source>
        <strain evidence="3">2021EL-01139</strain>
    </source>
</reference>
<evidence type="ECO:0000313" key="3">
    <source>
        <dbReference type="EMBL" id="MBW3116928.1"/>
    </source>
</evidence>
<accession>A0AAE2ZF84</accession>
<dbReference type="RefSeq" id="WP_154632348.1">
    <property type="nucleotide sequence ID" value="NZ_JAAOIA010000019.1"/>
</dbReference>
<dbReference type="Proteomes" id="UP001155882">
    <property type="component" value="Unassembled WGS sequence"/>
</dbReference>
<evidence type="ECO:0000313" key="2">
    <source>
        <dbReference type="EMBL" id="EMR4588634.1"/>
    </source>
</evidence>
<protein>
    <submittedName>
        <fullName evidence="3">Uncharacterized protein</fullName>
    </submittedName>
</protein>
<dbReference type="AlphaFoldDB" id="A0AAE2ZF84"/>
<dbReference type="EMBL" id="ABEXCJ040000001">
    <property type="protein sequence ID" value="ELR5216447.1"/>
    <property type="molecule type" value="Genomic_DNA"/>
</dbReference>
<organism evidence="3 4">
    <name type="scientific">Providencia rettgeri</name>
    <dbReference type="NCBI Taxonomy" id="587"/>
    <lineage>
        <taxon>Bacteria</taxon>
        <taxon>Pseudomonadati</taxon>
        <taxon>Pseudomonadota</taxon>
        <taxon>Gammaproteobacteria</taxon>
        <taxon>Enterobacterales</taxon>
        <taxon>Morganellaceae</taxon>
        <taxon>Providencia</taxon>
    </lineage>
</organism>
<dbReference type="EMBL" id="JAHWLI010000028">
    <property type="protein sequence ID" value="MBW3116928.1"/>
    <property type="molecule type" value="Genomic_DNA"/>
</dbReference>
<dbReference type="EMBL" id="ABEXCJ050000001">
    <property type="protein sequence ID" value="EMR4588634.1"/>
    <property type="molecule type" value="Genomic_DNA"/>
</dbReference>
<comment type="caution">
    <text evidence="3">The sequence shown here is derived from an EMBL/GenBank/DDBJ whole genome shotgun (WGS) entry which is preliminary data.</text>
</comment>
<reference evidence="2" key="2">
    <citation type="submission" date="2024-02" db="EMBL/GenBank/DDBJ databases">
        <authorList>
            <consortium name="Clinical and Environmental Microbiology Branch: Whole genome sequencing antimicrobial resistance pathogens in the healthcare setting"/>
        </authorList>
    </citation>
    <scope>NUCLEOTIDE SEQUENCE</scope>
    <source>
        <strain evidence="1">2020QW-00022</strain>
    </source>
</reference>
<name>A0AAE2ZF84_PRORE</name>
<evidence type="ECO:0000313" key="4">
    <source>
        <dbReference type="Proteomes" id="UP001155882"/>
    </source>
</evidence>
<evidence type="ECO:0000313" key="1">
    <source>
        <dbReference type="EMBL" id="ELR5216447.1"/>
    </source>
</evidence>
<proteinExistence type="predicted"/>
<dbReference type="GeneID" id="92275572"/>
<sequence>MFKTGVIRGSIKSPTVRKSARFQIWERLDKGESLKSIKENPPLMQNGVATKDSNIDIEHYQWDVWSKL</sequence>